<evidence type="ECO:0000256" key="6">
    <source>
        <dbReference type="ARBA" id="ARBA00023125"/>
    </source>
</evidence>
<dbReference type="RefSeq" id="WP_044905811.1">
    <property type="nucleotide sequence ID" value="NZ_JQIF01000054.1"/>
</dbReference>
<dbReference type="PROSITE" id="PS51194">
    <property type="entry name" value="HELICASE_CTER"/>
    <property type="match status" value="1"/>
</dbReference>
<evidence type="ECO:0000313" key="12">
    <source>
        <dbReference type="EMBL" id="KGJ52720.1"/>
    </source>
</evidence>
<proteinExistence type="predicted"/>
<reference evidence="12 13" key="1">
    <citation type="submission" date="2014-08" db="EMBL/GenBank/DDBJ databases">
        <title>Clostridium innocuum, an unnegligible vancomycin-resistant pathogen causing extra-intestinal infections.</title>
        <authorList>
            <person name="Feng Y."/>
            <person name="Chiu C.-H."/>
        </authorList>
    </citation>
    <scope>NUCLEOTIDE SEQUENCE [LARGE SCALE GENOMIC DNA]</scope>
    <source>
        <strain evidence="12 13">AN88</strain>
    </source>
</reference>
<dbReference type="Pfam" id="PF19306">
    <property type="entry name" value="WHD_Lhr"/>
    <property type="match status" value="1"/>
</dbReference>
<keyword evidence="1" id="KW-0547">Nucleotide-binding</keyword>
<evidence type="ECO:0000256" key="5">
    <source>
        <dbReference type="ARBA" id="ARBA00022840"/>
    </source>
</evidence>
<dbReference type="EMBL" id="JQIF01000054">
    <property type="protein sequence ID" value="KGJ52720.1"/>
    <property type="molecule type" value="Genomic_DNA"/>
</dbReference>
<dbReference type="Proteomes" id="UP000030008">
    <property type="component" value="Unassembled WGS sequence"/>
</dbReference>
<dbReference type="InterPro" id="IPR045628">
    <property type="entry name" value="Lhr_WH_dom"/>
</dbReference>
<dbReference type="GO" id="GO:0006281">
    <property type="term" value="P:DNA repair"/>
    <property type="evidence" value="ECO:0007669"/>
    <property type="project" value="UniProtKB-KW"/>
</dbReference>
<dbReference type="PANTHER" id="PTHR47962">
    <property type="entry name" value="ATP-DEPENDENT HELICASE LHR-RELATED-RELATED"/>
    <property type="match status" value="1"/>
</dbReference>
<dbReference type="SMART" id="SM00487">
    <property type="entry name" value="DEXDc"/>
    <property type="match status" value="1"/>
</dbReference>
<comment type="caution">
    <text evidence="12">The sequence shown here is derived from an EMBL/GenBank/DDBJ whole genome shotgun (WGS) entry which is preliminary data.</text>
</comment>
<dbReference type="PANTHER" id="PTHR47962:SF5">
    <property type="entry name" value="ATP-DEPENDENT HELICASE LHR-RELATED"/>
    <property type="match status" value="1"/>
</dbReference>
<keyword evidence="5" id="KW-0067">ATP-binding</keyword>
<dbReference type="Gene3D" id="3.40.50.300">
    <property type="entry name" value="P-loop containing nucleotide triphosphate hydrolases"/>
    <property type="match status" value="2"/>
</dbReference>
<dbReference type="SMART" id="SM00490">
    <property type="entry name" value="HELICc"/>
    <property type="match status" value="1"/>
</dbReference>
<evidence type="ECO:0000256" key="7">
    <source>
        <dbReference type="ARBA" id="ARBA00023204"/>
    </source>
</evidence>
<keyword evidence="7" id="KW-0234">DNA repair</keyword>
<dbReference type="InterPro" id="IPR052511">
    <property type="entry name" value="ATP-dep_Helicase"/>
</dbReference>
<evidence type="ECO:0000256" key="1">
    <source>
        <dbReference type="ARBA" id="ARBA00022741"/>
    </source>
</evidence>
<dbReference type="Pfam" id="PF00271">
    <property type="entry name" value="Helicase_C"/>
    <property type="match status" value="1"/>
</dbReference>
<dbReference type="GO" id="GO:0016887">
    <property type="term" value="F:ATP hydrolysis activity"/>
    <property type="evidence" value="ECO:0007669"/>
    <property type="project" value="TreeGrafter"/>
</dbReference>
<dbReference type="Pfam" id="PF23234">
    <property type="entry name" value="WHD_4th_Lhr"/>
    <property type="match status" value="1"/>
</dbReference>
<evidence type="ECO:0000259" key="11">
    <source>
        <dbReference type="PROSITE" id="PS51194"/>
    </source>
</evidence>
<dbReference type="Pfam" id="PF00270">
    <property type="entry name" value="DEAD"/>
    <property type="match status" value="1"/>
</dbReference>
<dbReference type="InterPro" id="IPR014001">
    <property type="entry name" value="Helicase_ATP-bd"/>
</dbReference>
<evidence type="ECO:0000256" key="2">
    <source>
        <dbReference type="ARBA" id="ARBA00022763"/>
    </source>
</evidence>
<sequence length="1420" mass="160896">MGKKKDSYMHVFTQPTKDWISHTFAAPTAVQQEAWPVIAEGGSVLISAPTGTGKTLSAFLVFIDKLQALAHQGKLKDQLYLIYVSPLKSLAQDIRENLNKPLSGIAQEQNGQGAANITIGIRTGDTPQRDRQRMIKHPPHILIITPESLFLMLTGTGGQTILHTAEALIIDELHALIDTKRGAHLMLSIARLEKLCKRKLQRIGLSATIEPLQTAADYLSLDTVSMIAPSMQKQIHIEVNGLTPALGRRKDPVWEELAESVYAKCLESRSVIAFSEGRRYAEKLAYYVNQLGGEDFARVHHGSMSKEQRLEVEASLRNGTLRLLCATSSMELGIDVGSIDQVLQIGCPRSISSTMQRLGRAGHNPGQTSYMFMYPRTSQETLFCGMSAAVAKAGGIEQASPPKKCLDVLAQHLVSMAAIASSSHTELERKWHLTGIAYTIDDVMELLQSTYTFQDVSKQEVTGILCMLAGDFEHKREVPVRPRILYDRLHGCVLAEAYSRMLAVAAGGTIPDKGLYAAKTEDGVKVGELDEEFVYETRLGDRFMLGANAWQVVGMDRDSVVVAPTYPQGARLPFWKGEIKGRSLKTSLAFGAIMRKLSEAYRQNTLQQELQTLGLDAAAVENTSEFLKRQIKATKILPDDQTILIEHFRDSSGSPQAMLHTMFGRRINAPLALLLQDAAQRVTGTHIGSVDEEDGILLYSYGEGKIEEGLLYNINPEAASKILEIMLPLTPVFSMNFRYNAARALMMGMRRNKRQPLWMQRLRSTEMLEALLQEEHHPLIMETKRECMEDQWDLKGLLEILYAIRSGDIHVHELQLDTPSPLSLPLQWRVEAAEMYEYTPTTPGIQQAVYEELQQMEQIKPSLEALKHMGKRKKTMQSANELHTLLMMEGDMTAQEIKAACTGEMDVKHAEGRIADWLHELTSQELITYIEPGLWIAAEQREEYEQALLEHKSEAGMHIIRRMLYYRQAQTLKQLQERYLAQEEAVQFWLQQLCSEKEVIEDGGCYYHSRQYELARKQTIRNLRIQAVTQPSHHYAALLVSRVFHNAPVKDQLKDTLALFCDQKHAASLWETVLLPSRISGYQPELLDQELAQGEYFWKLHPDGMLSFHRYEDIDWEQSTAAVNDGSREMQTEDTQEQRIYQRLKIQGASFLHALNRIPQAGDVHANLLRLAEQGLVCADSFTPVRQWLNRKKMKKATTKQQLHARAYAMSSGRWDILRPLKSIPEEALIQACFQEYGIVCRETFRIFLQQLEQEQDYSWRDALHLLSIWEFTGRVRRGYFVKGMSGAQFIRKQEYEGSMHILAHPKQQICWLNAQDPMQPWGKLLEHKDSAAFMNIAGTAVALAGGTAIMVFERQGTVLKIFDISLAEEALHAFVQTYREQRIYPDKKRLLVKEYPKAAAALLERAGFYKDMLDYMLYR</sequence>
<dbReference type="GO" id="GO:0005524">
    <property type="term" value="F:ATP binding"/>
    <property type="evidence" value="ECO:0007669"/>
    <property type="project" value="UniProtKB-KW"/>
</dbReference>
<keyword evidence="9" id="KW-1133">Transmembrane helix</keyword>
<organism evidence="12 13">
    <name type="scientific">Clostridium innocuum</name>
    <dbReference type="NCBI Taxonomy" id="1522"/>
    <lineage>
        <taxon>Bacteria</taxon>
        <taxon>Bacillati</taxon>
        <taxon>Bacillota</taxon>
        <taxon>Clostridia</taxon>
        <taxon>Eubacteriales</taxon>
        <taxon>Clostridiaceae</taxon>
        <taxon>Clostridium</taxon>
    </lineage>
</organism>
<dbReference type="InterPro" id="IPR011545">
    <property type="entry name" value="DEAD/DEAH_box_helicase_dom"/>
</dbReference>
<dbReference type="PROSITE" id="PS51192">
    <property type="entry name" value="HELICASE_ATP_BIND_1"/>
    <property type="match status" value="1"/>
</dbReference>
<dbReference type="GO" id="GO:0003677">
    <property type="term" value="F:DNA binding"/>
    <property type="evidence" value="ECO:0007669"/>
    <property type="project" value="UniProtKB-KW"/>
</dbReference>
<dbReference type="InterPro" id="IPR055367">
    <property type="entry name" value="WH4_Lhr"/>
</dbReference>
<feature type="domain" description="Helicase ATP-binding" evidence="10">
    <location>
        <begin position="35"/>
        <end position="227"/>
    </location>
</feature>
<keyword evidence="9" id="KW-0812">Transmembrane</keyword>
<dbReference type="GO" id="GO:0004386">
    <property type="term" value="F:helicase activity"/>
    <property type="evidence" value="ECO:0007669"/>
    <property type="project" value="UniProtKB-KW"/>
</dbReference>
<dbReference type="Pfam" id="PF23235">
    <property type="entry name" value="WHD_3rd_Lhr"/>
    <property type="match status" value="1"/>
</dbReference>
<keyword evidence="3" id="KW-0378">Hydrolase</keyword>
<accession>A0A099I4T6</accession>
<dbReference type="InterPro" id="IPR027417">
    <property type="entry name" value="P-loop_NTPase"/>
</dbReference>
<dbReference type="SUPFAM" id="SSF52540">
    <property type="entry name" value="P-loop containing nucleoside triphosphate hydrolases"/>
    <property type="match status" value="1"/>
</dbReference>
<gene>
    <name evidence="12" type="ORF">CIAN88_12855</name>
</gene>
<keyword evidence="6" id="KW-0238">DNA-binding</keyword>
<keyword evidence="8" id="KW-0413">Isomerase</keyword>
<feature type="transmembrane region" description="Helical" evidence="9">
    <location>
        <begin position="1333"/>
        <end position="1353"/>
    </location>
</feature>
<keyword evidence="9" id="KW-0472">Membrane</keyword>
<name>A0A099I4T6_CLOIN</name>
<evidence type="ECO:0000259" key="10">
    <source>
        <dbReference type="PROSITE" id="PS51192"/>
    </source>
</evidence>
<dbReference type="InterPro" id="IPR055368">
    <property type="entry name" value="WH3_Lhr"/>
</dbReference>
<dbReference type="Pfam" id="PF08494">
    <property type="entry name" value="DEAD_assoc"/>
    <property type="match status" value="1"/>
</dbReference>
<dbReference type="InterPro" id="IPR013701">
    <property type="entry name" value="Lhr-like_DEAD/DEAH_assoc"/>
</dbReference>
<evidence type="ECO:0000256" key="9">
    <source>
        <dbReference type="SAM" id="Phobius"/>
    </source>
</evidence>
<protein>
    <submittedName>
        <fullName evidence="12">DEAD/DEAH box helicase</fullName>
    </submittedName>
</protein>
<keyword evidence="2" id="KW-0227">DNA damage</keyword>
<feature type="domain" description="Helicase C-terminal" evidence="11">
    <location>
        <begin position="257"/>
        <end position="409"/>
    </location>
</feature>
<keyword evidence="4 12" id="KW-0347">Helicase</keyword>
<evidence type="ECO:0000313" key="13">
    <source>
        <dbReference type="Proteomes" id="UP000030008"/>
    </source>
</evidence>
<evidence type="ECO:0000256" key="8">
    <source>
        <dbReference type="ARBA" id="ARBA00023235"/>
    </source>
</evidence>
<evidence type="ECO:0000256" key="3">
    <source>
        <dbReference type="ARBA" id="ARBA00022801"/>
    </source>
</evidence>
<evidence type="ECO:0000256" key="4">
    <source>
        <dbReference type="ARBA" id="ARBA00022806"/>
    </source>
</evidence>
<dbReference type="InterPro" id="IPR001650">
    <property type="entry name" value="Helicase_C-like"/>
</dbReference>